<sequence>MNYFKETKAVLERDYKIDAENFDRTELLKAISEINAEVLFTKFEMDDYIYNYHLNIDYDNLYKNRLKNYLTIQQHNKENRVQILDCEFKINDQGLLFYIDTVDKKVIYDTFQTTHDMDKLVVSYISYSFKKEWGYFNFILSNYDLILVDLVKNKSNFYGYQLRDSLKEIVPHENDDEINDFTIDLLVNYTLRSNALNIC</sequence>
<proteinExistence type="predicted"/>
<accession>A0ABY4LX86</accession>
<name>A0ABY4LX86_9FLAO</name>
<evidence type="ECO:0000313" key="1">
    <source>
        <dbReference type="EMBL" id="UPZ16411.1"/>
    </source>
</evidence>
<gene>
    <name evidence="1" type="ORF">M0M44_03505</name>
</gene>
<protein>
    <submittedName>
        <fullName evidence="1">Uncharacterized protein</fullName>
    </submittedName>
</protein>
<organism evidence="1 2">
    <name type="scientific">Flavobacterium humidisoli</name>
    <dbReference type="NCBI Taxonomy" id="2937442"/>
    <lineage>
        <taxon>Bacteria</taxon>
        <taxon>Pseudomonadati</taxon>
        <taxon>Bacteroidota</taxon>
        <taxon>Flavobacteriia</taxon>
        <taxon>Flavobacteriales</taxon>
        <taxon>Flavobacteriaceae</taxon>
        <taxon>Flavobacterium</taxon>
    </lineage>
</organism>
<dbReference type="EMBL" id="CP096829">
    <property type="protein sequence ID" value="UPZ16411.1"/>
    <property type="molecule type" value="Genomic_DNA"/>
</dbReference>
<dbReference type="RefSeq" id="WP_248728522.1">
    <property type="nucleotide sequence ID" value="NZ_CP096829.1"/>
</dbReference>
<evidence type="ECO:0000313" key="2">
    <source>
        <dbReference type="Proteomes" id="UP000829998"/>
    </source>
</evidence>
<keyword evidence="2" id="KW-1185">Reference proteome</keyword>
<reference evidence="1 2" key="1">
    <citation type="submission" date="2022-04" db="EMBL/GenBank/DDBJ databases">
        <authorList>
            <person name="Ra J.-S."/>
            <person name="Kim S.-B."/>
        </authorList>
    </citation>
    <scope>NUCLEOTIDE SEQUENCE [LARGE SCALE GENOMIC DNA]</scope>
    <source>
        <strain evidence="1 2">MMS21-Er5</strain>
    </source>
</reference>
<dbReference type="Proteomes" id="UP000829998">
    <property type="component" value="Chromosome"/>
</dbReference>